<dbReference type="Pfam" id="PF18127">
    <property type="entry name" value="NAMPT_N"/>
    <property type="match status" value="1"/>
</dbReference>
<keyword evidence="13" id="KW-1185">Reference proteome</keyword>
<protein>
    <recommendedName>
        <fullName evidence="7">Nicotinamide phosphoribosyltransferase</fullName>
        <ecNumber evidence="6">2.4.2.12</ecNumber>
    </recommendedName>
</protein>
<dbReference type="OrthoDB" id="394882at2"/>
<dbReference type="EC" id="2.4.2.12" evidence="6"/>
<dbReference type="EMBL" id="JABMKT010000002">
    <property type="protein sequence ID" value="NYV27367.1"/>
    <property type="molecule type" value="Genomic_DNA"/>
</dbReference>
<dbReference type="GO" id="GO:0009435">
    <property type="term" value="P:NAD+ biosynthetic process"/>
    <property type="evidence" value="ECO:0007669"/>
    <property type="project" value="InterPro"/>
</dbReference>
<feature type="domain" description="Nicotinamide phosphoribosyltransferase N-terminal" evidence="11">
    <location>
        <begin position="3"/>
        <end position="96"/>
    </location>
</feature>
<evidence type="ECO:0000256" key="2">
    <source>
        <dbReference type="ARBA" id="ARBA00022642"/>
    </source>
</evidence>
<feature type="binding site" evidence="9">
    <location>
        <position position="360"/>
    </location>
    <ligand>
        <name>beta-nicotinamide D-ribonucleotide</name>
        <dbReference type="ChEBI" id="CHEBI:14649"/>
    </ligand>
</feature>
<feature type="binding site" evidence="9">
    <location>
        <position position="177"/>
    </location>
    <ligand>
        <name>diphosphate</name>
        <dbReference type="ChEBI" id="CHEBI:33019"/>
    </ligand>
</feature>
<keyword evidence="4 12" id="KW-0808">Transferase</keyword>
<comment type="catalytic activity">
    <reaction evidence="8">
        <text>beta-nicotinamide D-ribonucleotide + diphosphate = 5-phospho-alpha-D-ribose 1-diphosphate + nicotinamide + H(+)</text>
        <dbReference type="Rhea" id="RHEA:16149"/>
        <dbReference type="ChEBI" id="CHEBI:14649"/>
        <dbReference type="ChEBI" id="CHEBI:15378"/>
        <dbReference type="ChEBI" id="CHEBI:17154"/>
        <dbReference type="ChEBI" id="CHEBI:33019"/>
        <dbReference type="ChEBI" id="CHEBI:58017"/>
        <dbReference type="EC" id="2.4.2.12"/>
    </reaction>
    <physiologicalReaction direction="right-to-left" evidence="8">
        <dbReference type="Rhea" id="RHEA:16151"/>
    </physiologicalReaction>
</comment>
<dbReference type="InterPro" id="IPR041525">
    <property type="entry name" value="N/Namide_PRibTrfase"/>
</dbReference>
<dbReference type="InterPro" id="IPR013785">
    <property type="entry name" value="Aldolase_TIM"/>
</dbReference>
<gene>
    <name evidence="12" type="ORF">HP397_00815</name>
</gene>
<feature type="binding site" evidence="9">
    <location>
        <position position="226"/>
    </location>
    <ligand>
        <name>diphosphate</name>
        <dbReference type="ChEBI" id="CHEBI:33019"/>
    </ligand>
</feature>
<dbReference type="PANTHER" id="PTHR43816">
    <property type="entry name" value="NICOTINAMIDE PHOSPHORIBOSYLTRANSFERASE"/>
    <property type="match status" value="1"/>
</dbReference>
<dbReference type="PIRSF" id="PIRSF005943">
    <property type="entry name" value="NMPRT"/>
    <property type="match status" value="1"/>
</dbReference>
<evidence type="ECO:0000256" key="8">
    <source>
        <dbReference type="ARBA" id="ARBA00047835"/>
    </source>
</evidence>
<dbReference type="InterPro" id="IPR041529">
    <property type="entry name" value="DUF5598"/>
</dbReference>
<dbReference type="InterPro" id="IPR016471">
    <property type="entry name" value="Nicotinamide_PRibTrfase"/>
</dbReference>
<dbReference type="CDD" id="cd01569">
    <property type="entry name" value="PBEF_like"/>
    <property type="match status" value="1"/>
</dbReference>
<evidence type="ECO:0000313" key="12">
    <source>
        <dbReference type="EMBL" id="NYV27367.1"/>
    </source>
</evidence>
<evidence type="ECO:0000256" key="4">
    <source>
        <dbReference type="ARBA" id="ARBA00022679"/>
    </source>
</evidence>
<feature type="binding site" evidence="9">
    <location>
        <position position="373"/>
    </location>
    <ligand>
        <name>beta-nicotinamide D-ribonucleotide</name>
        <dbReference type="ChEBI" id="CHEBI:14649"/>
    </ligand>
</feature>
<accession>A0A7Z0T9X0</accession>
<comment type="caution">
    <text evidence="12">The sequence shown here is derived from an EMBL/GenBank/DDBJ whole genome shotgun (WGS) entry which is preliminary data.</text>
</comment>
<feature type="domain" description="Nicotinate/nicotinamide phosphoribosyltransferase" evidence="10">
    <location>
        <begin position="169"/>
        <end position="412"/>
    </location>
</feature>
<dbReference type="GO" id="GO:0016874">
    <property type="term" value="F:ligase activity"/>
    <property type="evidence" value="ECO:0007669"/>
    <property type="project" value="UniProtKB-KW"/>
</dbReference>
<feature type="binding site" evidence="9">
    <location>
        <begin position="288"/>
        <end position="290"/>
    </location>
    <ligand>
        <name>beta-nicotinamide D-ribonucleotide</name>
        <dbReference type="ChEBI" id="CHEBI:14649"/>
    </ligand>
</feature>
<feature type="binding site" evidence="9">
    <location>
        <position position="200"/>
    </location>
    <ligand>
        <name>beta-nicotinamide D-ribonucleotide</name>
        <dbReference type="ChEBI" id="CHEBI:14649"/>
    </ligand>
</feature>
<keyword evidence="12" id="KW-0436">Ligase</keyword>
<feature type="binding site" evidence="9">
    <location>
        <position position="288"/>
    </location>
    <ligand>
        <name>diphosphate</name>
        <dbReference type="ChEBI" id="CHEBI:33019"/>
    </ligand>
</feature>
<dbReference type="Proteomes" id="UP000526184">
    <property type="component" value="Unassembled WGS sequence"/>
</dbReference>
<dbReference type="RefSeq" id="WP_067321434.1">
    <property type="nucleotide sequence ID" value="NZ_CBCRWS010000012.1"/>
</dbReference>
<sequence length="475" mass="54553">MENLVLMTDSYKASHYLQYPENTTYIHDYIESRGGLYGYTKFFGLQYYLKKYLTQRITMEMVNEAEEVLKMHGLPFNKEGWEYIVNELGGKIPLRIRALPEGTIIKNHNVLVTVESTDSKVPWVVSWFETLLLKVWYPITVATYSYKIKQIILYYLNLTSDNVESEIDFKLHDFGYRGVSSEESAGLGGLAHLTNFKGTDTLKSLLFARKYYDCDMAGYSIPASEHSTMTSWRRNHETDAYRNMLKKFPTGLVSIVSDSYNYYNAIENIFSKELKEEILNRDGLVVLRPDSGDPITNILFTLKIVEENFGVQINSKGYKVLNNIRIIQGDGIYEDNVWDILKAVKENGYSAENIAFGCGGSLLQGNKQSSINRDTHKFAMKCSCVKINDKLVDVYKDPITDKGKVSKKGRLDLIKKDNGELQTIKISHLDENNYHPNSVLNLVYENGELLKEYTLDEVRENSHLFYTPENLNSRL</sequence>
<feature type="binding site" evidence="9">
    <location>
        <begin position="329"/>
        <end position="330"/>
    </location>
    <ligand>
        <name>beta-nicotinamide D-ribonucleotide</name>
        <dbReference type="ChEBI" id="CHEBI:14649"/>
    </ligand>
</feature>
<evidence type="ECO:0000259" key="10">
    <source>
        <dbReference type="Pfam" id="PF04095"/>
    </source>
</evidence>
<evidence type="ECO:0000256" key="7">
    <source>
        <dbReference type="ARBA" id="ARBA00035036"/>
    </source>
</evidence>
<dbReference type="InterPro" id="IPR036068">
    <property type="entry name" value="Nicotinate_pribotase-like_C"/>
</dbReference>
<dbReference type="PANTHER" id="PTHR43816:SF1">
    <property type="entry name" value="NICOTINAMIDE PHOSPHORIBOSYLTRANSFERASE"/>
    <property type="match status" value="1"/>
</dbReference>
<keyword evidence="2" id="KW-0662">Pyridine nucleotide biosynthesis</keyword>
<proteinExistence type="inferred from homology"/>
<dbReference type="GO" id="GO:0047280">
    <property type="term" value="F:nicotinamide phosphoribosyltransferase activity"/>
    <property type="evidence" value="ECO:0007669"/>
    <property type="project" value="UniProtKB-EC"/>
</dbReference>
<keyword evidence="3 12" id="KW-0328">Glycosyltransferase</keyword>
<evidence type="ECO:0000256" key="1">
    <source>
        <dbReference type="ARBA" id="ARBA00010897"/>
    </source>
</evidence>
<comment type="pathway">
    <text evidence="5">Cofactor biosynthesis; NAD(+) biosynthesis; nicotinamide D-ribonucleotide from 5-phospho-alpha-D-ribose 1-diphosphate and nicotinamide: step 1/1.</text>
</comment>
<organism evidence="12 13">
    <name type="scientific">Streptobacillus felis</name>
    <dbReference type="NCBI Taxonomy" id="1384509"/>
    <lineage>
        <taxon>Bacteria</taxon>
        <taxon>Fusobacteriati</taxon>
        <taxon>Fusobacteriota</taxon>
        <taxon>Fusobacteriia</taxon>
        <taxon>Fusobacteriales</taxon>
        <taxon>Leptotrichiaceae</taxon>
        <taxon>Streptobacillus</taxon>
    </lineage>
</organism>
<dbReference type="SUPFAM" id="SSF51690">
    <property type="entry name" value="Nicotinate/Quinolinate PRTase C-terminal domain-like"/>
    <property type="match status" value="1"/>
</dbReference>
<reference evidence="12 13" key="1">
    <citation type="submission" date="2020-05" db="EMBL/GenBank/DDBJ databases">
        <title>Streptobacillus felis strain LHL191014123.</title>
        <authorList>
            <person name="Fawzy A."/>
            <person name="Rau J."/>
            <person name="Risse K."/>
            <person name="Schauerte N."/>
            <person name="Geiger C."/>
            <person name="Blom J."/>
            <person name="Imirzalioglu C."/>
            <person name="Falgenhauer J."/>
            <person name="Bach A."/>
            <person name="Herden C."/>
            <person name="Eisenberg T."/>
        </authorList>
    </citation>
    <scope>NUCLEOTIDE SEQUENCE [LARGE SCALE GENOMIC DNA]</scope>
    <source>
        <strain evidence="12 13">LHL191014123</strain>
    </source>
</reference>
<evidence type="ECO:0000313" key="13">
    <source>
        <dbReference type="Proteomes" id="UP000526184"/>
    </source>
</evidence>
<evidence type="ECO:0000256" key="6">
    <source>
        <dbReference type="ARBA" id="ARBA00035024"/>
    </source>
</evidence>
<evidence type="ECO:0000256" key="9">
    <source>
        <dbReference type="PIRSR" id="PIRSR005943-1"/>
    </source>
</evidence>
<evidence type="ECO:0000256" key="3">
    <source>
        <dbReference type="ARBA" id="ARBA00022676"/>
    </source>
</evidence>
<name>A0A7Z0T9X0_9FUSO</name>
<dbReference type="NCBIfam" id="NF006629">
    <property type="entry name" value="PRK09198.1"/>
    <property type="match status" value="1"/>
</dbReference>
<comment type="similarity">
    <text evidence="1">Belongs to the NAPRTase family.</text>
</comment>
<dbReference type="AlphaFoldDB" id="A0A7Z0T9X0"/>
<dbReference type="Gene3D" id="3.20.20.70">
    <property type="entry name" value="Aldolase class I"/>
    <property type="match status" value="1"/>
</dbReference>
<dbReference type="Pfam" id="PF04095">
    <property type="entry name" value="NAPRTase"/>
    <property type="match status" value="1"/>
</dbReference>
<evidence type="ECO:0000256" key="5">
    <source>
        <dbReference type="ARBA" id="ARBA00035007"/>
    </source>
</evidence>
<evidence type="ECO:0000259" key="11">
    <source>
        <dbReference type="Pfam" id="PF18127"/>
    </source>
</evidence>